<gene>
    <name evidence="7" type="primary">ftsL</name>
    <name evidence="10" type="ORF">SAMN05216216_10181</name>
</gene>
<comment type="similarity">
    <text evidence="7">Belongs to the FtsL family.</text>
</comment>
<evidence type="ECO:0000313" key="11">
    <source>
        <dbReference type="Proteomes" id="UP000199008"/>
    </source>
</evidence>
<dbReference type="EMBL" id="FNFY01000001">
    <property type="protein sequence ID" value="SDK21219.1"/>
    <property type="molecule type" value="Genomic_DNA"/>
</dbReference>
<evidence type="ECO:0000256" key="6">
    <source>
        <dbReference type="ARBA" id="ARBA00023306"/>
    </source>
</evidence>
<organism evidence="10 11">
    <name type="scientific">Lacicoccus qingdaonensis</name>
    <dbReference type="NCBI Taxonomy" id="576118"/>
    <lineage>
        <taxon>Bacteria</taxon>
        <taxon>Bacillati</taxon>
        <taxon>Bacillota</taxon>
        <taxon>Bacilli</taxon>
        <taxon>Bacillales</taxon>
        <taxon>Salinicoccaceae</taxon>
        <taxon>Lacicoccus</taxon>
    </lineage>
</organism>
<dbReference type="STRING" id="576118.SAMN05216216_10181"/>
<sequence>MAVERYRQALPNTKSNDQNQSKSNARTRTKSKVVGIKRGEAIIYLTLMIMITVAAVFVLSSKMDAYELQSEITNVESEIATKNGEIDELNTEVTHLASYDRIYEKAGELGLDLDNSNVKVVERHGKN</sequence>
<evidence type="ECO:0000256" key="4">
    <source>
        <dbReference type="ARBA" id="ARBA00022989"/>
    </source>
</evidence>
<dbReference type="InterPro" id="IPR007060">
    <property type="entry name" value="FtsL/DivIC"/>
</dbReference>
<dbReference type="GO" id="GO:0043093">
    <property type="term" value="P:FtsZ-dependent cytokinesis"/>
    <property type="evidence" value="ECO:0007669"/>
    <property type="project" value="UniProtKB-UniRule"/>
</dbReference>
<evidence type="ECO:0000256" key="3">
    <source>
        <dbReference type="ARBA" id="ARBA00022692"/>
    </source>
</evidence>
<keyword evidence="4 7" id="KW-1133">Transmembrane helix</keyword>
<keyword evidence="5 7" id="KW-0472">Membrane</keyword>
<keyword evidence="1 7" id="KW-1003">Cell membrane</keyword>
<comment type="function">
    <text evidence="7">Essential cell division protein.</text>
</comment>
<feature type="transmembrane region" description="Helical" evidence="7">
    <location>
        <begin position="41"/>
        <end position="59"/>
    </location>
</feature>
<name>A0A1G9A1F7_9BACL</name>
<dbReference type="AlphaFoldDB" id="A0A1G9A1F7"/>
<feature type="compositionally biased region" description="Polar residues" evidence="9">
    <location>
        <begin position="10"/>
        <end position="24"/>
    </location>
</feature>
<evidence type="ECO:0000256" key="2">
    <source>
        <dbReference type="ARBA" id="ARBA00022618"/>
    </source>
</evidence>
<reference evidence="11" key="1">
    <citation type="submission" date="2016-10" db="EMBL/GenBank/DDBJ databases">
        <authorList>
            <person name="Varghese N."/>
            <person name="Submissions S."/>
        </authorList>
    </citation>
    <scope>NUCLEOTIDE SEQUENCE [LARGE SCALE GENOMIC DNA]</scope>
    <source>
        <strain evidence="11">CGMCC 1.8895</strain>
    </source>
</reference>
<feature type="region of interest" description="Disordered" evidence="9">
    <location>
        <begin position="1"/>
        <end position="30"/>
    </location>
</feature>
<dbReference type="InterPro" id="IPR011922">
    <property type="entry name" value="Cell_div_FtsL"/>
</dbReference>
<dbReference type="OrthoDB" id="14664at2"/>
<dbReference type="NCBIfam" id="TIGR02209">
    <property type="entry name" value="ftsL_broad"/>
    <property type="match status" value="1"/>
</dbReference>
<dbReference type="GO" id="GO:0032153">
    <property type="term" value="C:cell division site"/>
    <property type="evidence" value="ECO:0007669"/>
    <property type="project" value="UniProtKB-UniRule"/>
</dbReference>
<evidence type="ECO:0000256" key="7">
    <source>
        <dbReference type="HAMAP-Rule" id="MF_00910"/>
    </source>
</evidence>
<evidence type="ECO:0000313" key="10">
    <source>
        <dbReference type="EMBL" id="SDK21219.1"/>
    </source>
</evidence>
<evidence type="ECO:0000256" key="5">
    <source>
        <dbReference type="ARBA" id="ARBA00023136"/>
    </source>
</evidence>
<dbReference type="Pfam" id="PF04977">
    <property type="entry name" value="DivIC"/>
    <property type="match status" value="1"/>
</dbReference>
<evidence type="ECO:0000256" key="1">
    <source>
        <dbReference type="ARBA" id="ARBA00022475"/>
    </source>
</evidence>
<proteinExistence type="inferred from homology"/>
<evidence type="ECO:0000256" key="8">
    <source>
        <dbReference type="NCBIfam" id="TIGR02209"/>
    </source>
</evidence>
<keyword evidence="6 7" id="KW-0131">Cell cycle</keyword>
<evidence type="ECO:0000256" key="9">
    <source>
        <dbReference type="SAM" id="MobiDB-lite"/>
    </source>
</evidence>
<accession>A0A1G9A1F7</accession>
<dbReference type="GO" id="GO:0005886">
    <property type="term" value="C:plasma membrane"/>
    <property type="evidence" value="ECO:0007669"/>
    <property type="project" value="UniProtKB-SubCell"/>
</dbReference>
<dbReference type="HAMAP" id="MF_00910">
    <property type="entry name" value="FtsL"/>
    <property type="match status" value="1"/>
</dbReference>
<keyword evidence="2 7" id="KW-0132">Cell division</keyword>
<comment type="subcellular location">
    <subcellularLocation>
        <location evidence="7">Cell membrane</location>
        <topology evidence="7">Single-pass type II membrane protein</topology>
    </subcellularLocation>
    <text evidence="7">Localizes to the division septum where it forms a ring structure.</text>
</comment>
<protein>
    <recommendedName>
        <fullName evidence="7 8">Cell division protein FtsL</fullName>
    </recommendedName>
</protein>
<keyword evidence="3 7" id="KW-0812">Transmembrane</keyword>
<dbReference type="RefSeq" id="WP_092983626.1">
    <property type="nucleotide sequence ID" value="NZ_FNFY01000001.1"/>
</dbReference>
<dbReference type="Proteomes" id="UP000199008">
    <property type="component" value="Unassembled WGS sequence"/>
</dbReference>
<keyword evidence="11" id="KW-1185">Reference proteome</keyword>